<name>A0A7K1SFF2_9BACT</name>
<proteinExistence type="predicted"/>
<dbReference type="Proteomes" id="UP000436006">
    <property type="component" value="Unassembled WGS sequence"/>
</dbReference>
<gene>
    <name evidence="1" type="ORF">GO755_20895</name>
</gene>
<dbReference type="RefSeq" id="WP_157587219.1">
    <property type="nucleotide sequence ID" value="NZ_WPIN01000007.1"/>
</dbReference>
<accession>A0A7K1SFF2</accession>
<evidence type="ECO:0000313" key="1">
    <source>
        <dbReference type="EMBL" id="MVM32511.1"/>
    </source>
</evidence>
<organism evidence="1 2">
    <name type="scientific">Spirosoma arboris</name>
    <dbReference type="NCBI Taxonomy" id="2682092"/>
    <lineage>
        <taxon>Bacteria</taxon>
        <taxon>Pseudomonadati</taxon>
        <taxon>Bacteroidota</taxon>
        <taxon>Cytophagia</taxon>
        <taxon>Cytophagales</taxon>
        <taxon>Cytophagaceae</taxon>
        <taxon>Spirosoma</taxon>
    </lineage>
</organism>
<dbReference type="AlphaFoldDB" id="A0A7K1SFF2"/>
<sequence>MKSWFTISLCSFCLLIPFIAICQNKLSGQQRFEKLAREIGLKTPQLTEGEYEIRIWNNQSFHYGDAQILYVLTNRNYQVGLSKYILKSSKTRFKSAKKINANKSVTDSLWLQLVQQDILNLPSEGVINNQLHPAPKSHSEHVNGSIEKDGSFTIYGYKTERSVWITDGESYYFEVFGTSSYQIHQYDNPEAYLHAMPNVIGLQKVVSILNEIVSFFPAPK</sequence>
<protein>
    <submittedName>
        <fullName evidence="1">Uncharacterized protein</fullName>
    </submittedName>
</protein>
<dbReference type="EMBL" id="WPIN01000007">
    <property type="protein sequence ID" value="MVM32511.1"/>
    <property type="molecule type" value="Genomic_DNA"/>
</dbReference>
<keyword evidence="2" id="KW-1185">Reference proteome</keyword>
<reference evidence="1 2" key="1">
    <citation type="submission" date="2019-12" db="EMBL/GenBank/DDBJ databases">
        <title>Spirosoma sp. HMF4905 genome sequencing and assembly.</title>
        <authorList>
            <person name="Kang H."/>
            <person name="Cha I."/>
            <person name="Kim H."/>
            <person name="Joh K."/>
        </authorList>
    </citation>
    <scope>NUCLEOTIDE SEQUENCE [LARGE SCALE GENOMIC DNA]</scope>
    <source>
        <strain evidence="1 2">HMF4905</strain>
    </source>
</reference>
<comment type="caution">
    <text evidence="1">The sequence shown here is derived from an EMBL/GenBank/DDBJ whole genome shotgun (WGS) entry which is preliminary data.</text>
</comment>
<evidence type="ECO:0000313" key="2">
    <source>
        <dbReference type="Proteomes" id="UP000436006"/>
    </source>
</evidence>